<comment type="caution">
    <text evidence="3">The sequence shown here is derived from an EMBL/GenBank/DDBJ whole genome shotgun (WGS) entry which is preliminary data.</text>
</comment>
<dbReference type="Pfam" id="PF13556">
    <property type="entry name" value="HTH_30"/>
    <property type="match status" value="1"/>
</dbReference>
<feature type="domain" description="RsbT co-antagonist protein RsbRD N-terminal" evidence="2">
    <location>
        <begin position="28"/>
        <end position="162"/>
    </location>
</feature>
<dbReference type="OrthoDB" id="8450798at2"/>
<name>A0A5C4LVB8_9ACTN</name>
<evidence type="ECO:0000259" key="1">
    <source>
        <dbReference type="Pfam" id="PF13556"/>
    </source>
</evidence>
<dbReference type="AlphaFoldDB" id="A0A5C4LVB8"/>
<reference evidence="3 4" key="1">
    <citation type="submission" date="2019-05" db="EMBL/GenBank/DDBJ databases">
        <title>Mumia sp. nov., isolated from the intestinal contents of plateau pika (Ochotona curzoniae) in the Qinghai-Tibet plateau of China.</title>
        <authorList>
            <person name="Tian Z."/>
        </authorList>
    </citation>
    <scope>NUCLEOTIDE SEQUENCE [LARGE SCALE GENOMIC DNA]</scope>
    <source>
        <strain evidence="4">527</strain>
    </source>
</reference>
<organism evidence="3 4">
    <name type="scientific">Mumia zhuanghuii</name>
    <dbReference type="NCBI Taxonomy" id="2585211"/>
    <lineage>
        <taxon>Bacteria</taxon>
        <taxon>Bacillati</taxon>
        <taxon>Actinomycetota</taxon>
        <taxon>Actinomycetes</taxon>
        <taxon>Propionibacteriales</taxon>
        <taxon>Nocardioidaceae</taxon>
        <taxon>Mumia</taxon>
    </lineage>
</organism>
<dbReference type="RefSeq" id="WP_139107518.1">
    <property type="nucleotide sequence ID" value="NZ_VDFR01000283.1"/>
</dbReference>
<dbReference type="Gene3D" id="1.10.10.2840">
    <property type="entry name" value="PucR C-terminal helix-turn-helix domain"/>
    <property type="match status" value="1"/>
</dbReference>
<dbReference type="PANTHER" id="PTHR33744">
    <property type="entry name" value="CARBOHYDRATE DIACID REGULATOR"/>
    <property type="match status" value="1"/>
</dbReference>
<dbReference type="EMBL" id="VDFR01000283">
    <property type="protein sequence ID" value="TNC21998.1"/>
    <property type="molecule type" value="Genomic_DNA"/>
</dbReference>
<sequence>MASGTSETVRQWSAVVDLIERLMADEDLLPQAVSGVRSLIAEVSSLPVADVAGHTRALLTAATRALAARRGPTEAELAFVEELAVTRASQGIPIEVVLGAIHVAERAIWTRARELAPGEDVGASVLLDARELYDDWAEAVRSRLIRAHREARAEQAAVRRDRDVELMRRLLEGGSAASLAAAEAGLPYAGALWVLVARNGDRQAAELMRRLRSDRVASLTAPFADTLVTVTASGPTSRPRSGPARDAVVGIAGPVGVEEIATAHRLAASAVPAAESVGRTGAVHVGEVASVVAVLNRTDLSASLVARHQDARRELGPSAVPVAQAVRAWLEADRDTATAASALFVHANTVRNRVQRFTRTTGIDPLTTFGALDAWWLCVCWLAEE</sequence>
<gene>
    <name evidence="3" type="ORF">FHE65_35965</name>
</gene>
<evidence type="ECO:0000259" key="2">
    <source>
        <dbReference type="Pfam" id="PF14361"/>
    </source>
</evidence>
<feature type="domain" description="PucR C-terminal helix-turn-helix" evidence="1">
    <location>
        <begin position="324"/>
        <end position="374"/>
    </location>
</feature>
<proteinExistence type="predicted"/>
<dbReference type="Pfam" id="PF14361">
    <property type="entry name" value="RsbRD_N"/>
    <property type="match status" value="1"/>
</dbReference>
<dbReference type="InterPro" id="IPR025736">
    <property type="entry name" value="PucR_C-HTH_dom"/>
</dbReference>
<evidence type="ECO:0000313" key="3">
    <source>
        <dbReference type="EMBL" id="TNC21998.1"/>
    </source>
</evidence>
<evidence type="ECO:0000313" key="4">
    <source>
        <dbReference type="Proteomes" id="UP000306740"/>
    </source>
</evidence>
<dbReference type="InterPro" id="IPR051448">
    <property type="entry name" value="CdaR-like_regulators"/>
</dbReference>
<protein>
    <submittedName>
        <fullName evidence="3">PucR family transcriptional regulator</fullName>
    </submittedName>
</protein>
<dbReference type="Proteomes" id="UP000306740">
    <property type="component" value="Unassembled WGS sequence"/>
</dbReference>
<accession>A0A5C4LVB8</accession>
<dbReference type="InterPro" id="IPR025751">
    <property type="entry name" value="RsbRD_N_dom"/>
</dbReference>
<dbReference type="InterPro" id="IPR042070">
    <property type="entry name" value="PucR_C-HTH_sf"/>
</dbReference>
<dbReference type="PANTHER" id="PTHR33744:SF1">
    <property type="entry name" value="DNA-BINDING TRANSCRIPTIONAL ACTIVATOR ADER"/>
    <property type="match status" value="1"/>
</dbReference>